<accession>A0A8S3ZRM2</accession>
<proteinExistence type="predicted"/>
<feature type="region of interest" description="Disordered" evidence="1">
    <location>
        <begin position="73"/>
        <end position="111"/>
    </location>
</feature>
<name>A0A8S3ZRM2_9EUPU</name>
<comment type="caution">
    <text evidence="2">The sequence shown here is derived from an EMBL/GenBank/DDBJ whole genome shotgun (WGS) entry which is preliminary data.</text>
</comment>
<dbReference type="EMBL" id="CAJHNH020005112">
    <property type="protein sequence ID" value="CAG5132143.1"/>
    <property type="molecule type" value="Genomic_DNA"/>
</dbReference>
<dbReference type="AlphaFoldDB" id="A0A8S3ZRM2"/>
<evidence type="ECO:0000313" key="3">
    <source>
        <dbReference type="Proteomes" id="UP000678393"/>
    </source>
</evidence>
<gene>
    <name evidence="2" type="ORF">CUNI_LOCUS17701</name>
</gene>
<keyword evidence="3" id="KW-1185">Reference proteome</keyword>
<feature type="compositionally biased region" description="Basic and acidic residues" evidence="1">
    <location>
        <begin position="85"/>
        <end position="111"/>
    </location>
</feature>
<evidence type="ECO:0000256" key="1">
    <source>
        <dbReference type="SAM" id="MobiDB-lite"/>
    </source>
</evidence>
<dbReference type="Proteomes" id="UP000678393">
    <property type="component" value="Unassembled WGS sequence"/>
</dbReference>
<reference evidence="2" key="1">
    <citation type="submission" date="2021-04" db="EMBL/GenBank/DDBJ databases">
        <authorList>
            <consortium name="Molecular Ecology Group"/>
        </authorList>
    </citation>
    <scope>NUCLEOTIDE SEQUENCE</scope>
</reference>
<organism evidence="2 3">
    <name type="scientific">Candidula unifasciata</name>
    <dbReference type="NCBI Taxonomy" id="100452"/>
    <lineage>
        <taxon>Eukaryota</taxon>
        <taxon>Metazoa</taxon>
        <taxon>Spiralia</taxon>
        <taxon>Lophotrochozoa</taxon>
        <taxon>Mollusca</taxon>
        <taxon>Gastropoda</taxon>
        <taxon>Heterobranchia</taxon>
        <taxon>Euthyneura</taxon>
        <taxon>Panpulmonata</taxon>
        <taxon>Eupulmonata</taxon>
        <taxon>Stylommatophora</taxon>
        <taxon>Helicina</taxon>
        <taxon>Helicoidea</taxon>
        <taxon>Geomitridae</taxon>
        <taxon>Candidula</taxon>
    </lineage>
</organism>
<protein>
    <submittedName>
        <fullName evidence="2">Uncharacterized protein</fullName>
    </submittedName>
</protein>
<evidence type="ECO:0000313" key="2">
    <source>
        <dbReference type="EMBL" id="CAG5132143.1"/>
    </source>
</evidence>
<dbReference type="OrthoDB" id="6097398at2759"/>
<sequence length="197" mass="23422">MPPVIAAFIVLKCTQRIYSNKIFDILVSAYTPRQQGGMGIFNRNIHYNEIVLENQRNEHREIEPINRQREIENRENENEENNLVEADRHRIDNDNRRNVARENGADDHRASIENRQNVERERHNTRTYLENRRNRTQEQHRYFLRQRHRGRLVHGGELHSHRNGAAVDNIPVRTVTNILQPNGQFLLTRSHRSVVNC</sequence>